<reference evidence="1" key="1">
    <citation type="submission" date="2020-06" db="EMBL/GenBank/DDBJ databases">
        <title>Unique genomic features of the anaerobic methanotrophic archaea.</title>
        <authorList>
            <person name="Chadwick G.L."/>
            <person name="Skennerton C.T."/>
            <person name="Laso-Perez R."/>
            <person name="Leu A.O."/>
            <person name="Speth D.R."/>
            <person name="Yu H."/>
            <person name="Morgan-Lang C."/>
            <person name="Hatzenpichler R."/>
            <person name="Goudeau D."/>
            <person name="Malmstrom R."/>
            <person name="Brazelton W.J."/>
            <person name="Woyke T."/>
            <person name="Hallam S.J."/>
            <person name="Tyson G.W."/>
            <person name="Wegener G."/>
            <person name="Boetius A."/>
            <person name="Orphan V."/>
        </authorList>
    </citation>
    <scope>NUCLEOTIDE SEQUENCE</scope>
</reference>
<evidence type="ECO:0000313" key="1">
    <source>
        <dbReference type="EMBL" id="QNO55089.1"/>
    </source>
</evidence>
<name>A0A7G9Z4A5_9EURY</name>
<dbReference type="EMBL" id="MT631603">
    <property type="protein sequence ID" value="QNO55089.1"/>
    <property type="molecule type" value="Genomic_DNA"/>
</dbReference>
<dbReference type="AlphaFoldDB" id="A0A7G9Z4A5"/>
<accession>A0A7G9Z4A5</accession>
<protein>
    <submittedName>
        <fullName evidence="1">Uncharacterized protein</fullName>
    </submittedName>
</protein>
<sequence length="277" mass="29723">MQNKRLKSKFRTMEEMKISGVTAIAILMIVILTIAFSGVASAGRPACSTPEAQSIRTVTMIKCEGMVTHQVNSNWESSNEDLLNSPPLQPNEVYGRVTYNEDLKALDGETVFVKDFGIDTGDAPNLDVMTSMGYRAGEIGALSYDERVGMTLIANPTATRDVILCPFASAAIEELPASCEDVSAGSSMMVTDVLATTRTKVGITESPLSLHYGITATGSGGAGTPAHGRIAAEFSVYAEEGSAGTQLGSRLTYYERSSANGEWEFSKEMDYESRVRP</sequence>
<organism evidence="1">
    <name type="scientific">Candidatus Methanophaga sp. ANME-1 ERB7</name>
    <dbReference type="NCBI Taxonomy" id="2759913"/>
    <lineage>
        <taxon>Archaea</taxon>
        <taxon>Methanobacteriati</taxon>
        <taxon>Methanobacteriota</taxon>
        <taxon>Stenosarchaea group</taxon>
        <taxon>Methanomicrobia</taxon>
        <taxon>Candidatus Methanophagales</taxon>
        <taxon>Candidatus Methanophagaceae</taxon>
        <taxon>Candidatus Methanophaga</taxon>
    </lineage>
</organism>
<gene>
    <name evidence="1" type="ORF">MNNOGLJF_00003</name>
</gene>
<proteinExistence type="predicted"/>